<dbReference type="EMBL" id="LLZU01000037">
    <property type="protein sequence ID" value="KRV47306.1"/>
    <property type="molecule type" value="Genomic_DNA"/>
</dbReference>
<feature type="region of interest" description="Disordered" evidence="1">
    <location>
        <begin position="711"/>
        <end position="808"/>
    </location>
</feature>
<keyword evidence="2" id="KW-1133">Transmembrane helix</keyword>
<dbReference type="AlphaFoldDB" id="A0A0T6LMJ6"/>
<evidence type="ECO:0000313" key="4">
    <source>
        <dbReference type="Proteomes" id="UP000050867"/>
    </source>
</evidence>
<feature type="transmembrane region" description="Helical" evidence="2">
    <location>
        <begin position="678"/>
        <end position="698"/>
    </location>
</feature>
<dbReference type="InterPro" id="IPR046112">
    <property type="entry name" value="DUF6049"/>
</dbReference>
<keyword evidence="2" id="KW-0812">Transmembrane</keyword>
<dbReference type="STRING" id="76728.AQ490_07495"/>
<feature type="compositionally biased region" description="Low complexity" evidence="1">
    <location>
        <begin position="787"/>
        <end position="800"/>
    </location>
</feature>
<reference evidence="3 4" key="1">
    <citation type="submission" date="2015-10" db="EMBL/GenBank/DDBJ databases">
        <title>Draft genome sequence of pyrrolomycin-producing Streptomyces vitaminophilus.</title>
        <authorList>
            <person name="Graham D.E."/>
            <person name="Mahan K.M."/>
            <person name="Klingeman D.M."/>
            <person name="Hettich R.L."/>
            <person name="Parry R.J."/>
        </authorList>
    </citation>
    <scope>NUCLEOTIDE SEQUENCE [LARGE SCALE GENOMIC DNA]</scope>
    <source>
        <strain evidence="3 4">ATCC 31673</strain>
    </source>
</reference>
<keyword evidence="4" id="KW-1185">Reference proteome</keyword>
<organism evidence="3 4">
    <name type="scientific">Wenjunlia vitaminophila</name>
    <name type="common">Streptomyces vitaminophilus</name>
    <dbReference type="NCBI Taxonomy" id="76728"/>
    <lineage>
        <taxon>Bacteria</taxon>
        <taxon>Bacillati</taxon>
        <taxon>Actinomycetota</taxon>
        <taxon>Actinomycetes</taxon>
        <taxon>Kitasatosporales</taxon>
        <taxon>Streptomycetaceae</taxon>
        <taxon>Wenjunlia</taxon>
    </lineage>
</organism>
<evidence type="ECO:0008006" key="5">
    <source>
        <dbReference type="Google" id="ProtNLM"/>
    </source>
</evidence>
<feature type="compositionally biased region" description="Low complexity" evidence="1">
    <location>
        <begin position="1"/>
        <end position="26"/>
    </location>
</feature>
<feature type="region of interest" description="Disordered" evidence="1">
    <location>
        <begin position="1"/>
        <end position="37"/>
    </location>
</feature>
<keyword evidence="2" id="KW-0472">Membrane</keyword>
<dbReference type="Proteomes" id="UP000050867">
    <property type="component" value="Unassembled WGS sequence"/>
</dbReference>
<name>A0A0T6LMJ6_WENVI</name>
<proteinExistence type="predicted"/>
<evidence type="ECO:0000256" key="2">
    <source>
        <dbReference type="SAM" id="Phobius"/>
    </source>
</evidence>
<accession>A0A0T6LMJ6</accession>
<evidence type="ECO:0000313" key="3">
    <source>
        <dbReference type="EMBL" id="KRV47306.1"/>
    </source>
</evidence>
<protein>
    <recommendedName>
        <fullName evidence="5">Glycoprotein</fullName>
    </recommendedName>
</protein>
<comment type="caution">
    <text evidence="3">The sequence shown here is derived from an EMBL/GenBank/DDBJ whole genome shotgun (WGS) entry which is preliminary data.</text>
</comment>
<dbReference type="Pfam" id="PF19516">
    <property type="entry name" value="DUF6049"/>
    <property type="match status" value="1"/>
</dbReference>
<evidence type="ECO:0000256" key="1">
    <source>
        <dbReference type="SAM" id="MobiDB-lite"/>
    </source>
</evidence>
<sequence>MAGALTPAAVATTPASRTAPAGQHQQPQKRQKQNSDDRTVRVALNEMSPAVPTENGTVTLTGTVTNTGRSTVTDAHVGVRVGLNGQPMASRSHLAEIAQRTDFTYDDGDEIPDRVADLPSLSPGVSHPFTLQVPVKELNLRGNGVYQLGVSLTGETKKTSGPQVLGIVRTFVPWYPDPNQTKHTQVTMVWPVIDRPHMDARTDADTRRTPVLRDDRLAADLAPGGRLGQLVSVGKDLPVTWVVDPDLLATVDTMADGYKVAADDVSIQDAEPGTGSEVAARWLNEFRAAVRGKQVIALPFADPDLASIAHRGKNVPETLVHLDSAQQLAVETTRTVLGVEPRTDVAWPMDGAADRSVVNVARATKADTVIVNSSALGSGSMDRTPDSPRPLGGGATALVADSALSTAFDGDNAVAGESTLAVQQFLAQSLMITMEAPSSKRSILVAPQRWPTASAAQTMAKALVEGRDGGWITPVDLRTLERAAPDKGADRTLPPASEYPGRLRKQELSTATFGQIRDTQDSLRGFLQILSRKDRADTPFSNAVLRSMSNSWRTDAAAGRAYRASLQEHLSGLRNAVRIRDKSDVTLSGSSGTLQVTVENNLNQKVENLVLELRSTQKQRFTVGQAQKVTIDGRHRKSFEFPTSAHANGRATVVAQLLTEDGVPYGEPVTFQVNVTSVTGTVLIVIACGVLLLILAGARMYRQRKRAALQDGTGADHDGAAEDAEDAVPHEEAEDDAVRGAVDGGDRGPFDDGGESTGDVPHGAGWPEPAGTPGWEPGAARERRSGDPGPDTADGDPVPDAADEKVER</sequence>
<dbReference type="eggNOG" id="COG3170">
    <property type="taxonomic scope" value="Bacteria"/>
</dbReference>
<gene>
    <name evidence="3" type="ORF">AQ490_07495</name>
</gene>